<name>A0A2A2HRD8_9EURY</name>
<evidence type="ECO:0000313" key="2">
    <source>
        <dbReference type="Proteomes" id="UP000218164"/>
    </source>
</evidence>
<accession>A0A2A2HRD8</accession>
<dbReference type="Proteomes" id="UP000218164">
    <property type="component" value="Unassembled WGS sequence"/>
</dbReference>
<keyword evidence="2" id="KW-1185">Reference proteome</keyword>
<dbReference type="AlphaFoldDB" id="A0A2A2HRD8"/>
<reference evidence="1 2" key="1">
    <citation type="journal article" date="2017" name="BMC Genomics">
        <title>Genomic analysis of methanogenic archaea reveals a shift towards energy conservation.</title>
        <authorList>
            <person name="Gilmore S.P."/>
            <person name="Henske J.K."/>
            <person name="Sexton J.A."/>
            <person name="Solomon K.V."/>
            <person name="Seppala S."/>
            <person name="Yoo J.I."/>
            <person name="Huyett L.M."/>
            <person name="Pressman A."/>
            <person name="Cogan J.Z."/>
            <person name="Kivenson V."/>
            <person name="Peng X."/>
            <person name="Tan Y."/>
            <person name="Valentine D.L."/>
            <person name="O'Malley M.A."/>
        </authorList>
    </citation>
    <scope>NUCLEOTIDE SEQUENCE [LARGE SCALE GENOMIC DNA]</scope>
    <source>
        <strain evidence="1 2">MC-15</strain>
    </source>
</reference>
<organism evidence="1 2">
    <name type="scientific">Methanosarcina spelaei</name>
    <dbReference type="NCBI Taxonomy" id="1036679"/>
    <lineage>
        <taxon>Archaea</taxon>
        <taxon>Methanobacteriati</taxon>
        <taxon>Methanobacteriota</taxon>
        <taxon>Stenosarchaea group</taxon>
        <taxon>Methanomicrobia</taxon>
        <taxon>Methanosarcinales</taxon>
        <taxon>Methanosarcinaceae</taxon>
        <taxon>Methanosarcina</taxon>
    </lineage>
</organism>
<evidence type="ECO:0000313" key="1">
    <source>
        <dbReference type="EMBL" id="PAV11987.1"/>
    </source>
</evidence>
<proteinExistence type="predicted"/>
<dbReference type="EMBL" id="LMVP01000379">
    <property type="protein sequence ID" value="PAV11987.1"/>
    <property type="molecule type" value="Genomic_DNA"/>
</dbReference>
<sequence length="62" mass="7212">MERIIILSKFRNFKKRIYILAPGLQEESFGNNKVSRSLHPQSLKKTGCSKHLEKVRNLILTT</sequence>
<gene>
    <name evidence="1" type="ORF">ASJ81_08095</name>
</gene>
<comment type="caution">
    <text evidence="1">The sequence shown here is derived from an EMBL/GenBank/DDBJ whole genome shotgun (WGS) entry which is preliminary data.</text>
</comment>
<protein>
    <submittedName>
        <fullName evidence="1">Uncharacterized protein</fullName>
    </submittedName>
</protein>